<dbReference type="HAMAP" id="MF_00336">
    <property type="entry name" value="BioD"/>
    <property type="match status" value="1"/>
</dbReference>
<name>A0AAV9QIN2_9PEZI</name>
<dbReference type="PANTHER" id="PTHR42684:SF3">
    <property type="entry name" value="ADENOSYLMETHIONINE-8-AMINO-7-OXONONANOATE AMINOTRANSFERASE"/>
    <property type="match status" value="1"/>
</dbReference>
<feature type="compositionally biased region" description="Low complexity" evidence="4">
    <location>
        <begin position="299"/>
        <end position="314"/>
    </location>
</feature>
<evidence type="ECO:0000256" key="2">
    <source>
        <dbReference type="ARBA" id="ARBA00022679"/>
    </source>
</evidence>
<dbReference type="Proteomes" id="UP001345827">
    <property type="component" value="Unassembled WGS sequence"/>
</dbReference>
<dbReference type="InterPro" id="IPR015424">
    <property type="entry name" value="PyrdxlP-dep_Trfase"/>
</dbReference>
<keyword evidence="1" id="KW-0032">Aminotransferase</keyword>
<proteinExistence type="inferred from homology"/>
<dbReference type="Gene3D" id="3.40.640.10">
    <property type="entry name" value="Type I PLP-dependent aspartate aminotransferase-like (Major domain)"/>
    <property type="match status" value="1"/>
</dbReference>
<dbReference type="GO" id="GO:0005524">
    <property type="term" value="F:ATP binding"/>
    <property type="evidence" value="ECO:0007669"/>
    <property type="project" value="InterPro"/>
</dbReference>
<dbReference type="Gene3D" id="3.40.50.300">
    <property type="entry name" value="P-loop containing nucleotide triphosphate hydrolases"/>
    <property type="match status" value="1"/>
</dbReference>
<keyword evidence="6" id="KW-1185">Reference proteome</keyword>
<accession>A0AAV9QIN2</accession>
<dbReference type="PANTHER" id="PTHR42684">
    <property type="entry name" value="ADENOSYLMETHIONINE-8-AMINO-7-OXONONANOATE AMINOTRANSFERASE"/>
    <property type="match status" value="1"/>
</dbReference>
<dbReference type="Pfam" id="PF13500">
    <property type="entry name" value="AAA_26"/>
    <property type="match status" value="1"/>
</dbReference>
<sequence length="866" mass="94074">MLWRDLKAWQVYGANTDVGKTIVSTILCRALQRRASPNGLLYLKPVSTGPQAEADDRHIRQYVPGIVSKCISQFSKPLSPHLAAQIDGSSSIPTSDHQIVRQVKELLSRHSEAGGRYAILETAGGVLSPGPSGSVQADLYRPLRLPTILIGDSKLGGIGTTISAFESLHVRGYDLDSLILFDDPQWGNYGYLERHFSKHDIPAIALPMPPTRRQDPKDDEAVLSDYYQECSESKAITNLIDLLQQKHFSRVSKLTSMPSQADGVIWHPFRQHSIPHNIIAIDSAYGDHFQAYNQESDPSLSSSSTTTTSSSGLTPLAAQSPAKPLLTPLFDASASWWTQGLGHGNPDIALTAAHAAGRYGHVMFAHAVHEPALDISYNLLSTLQNPRLNRVFFTDNGSTGMEVAVKMALRASCQRYGWSKDDDAAAAKSPVAILGLKGSYHGDTIGVMNCSEPNLFNEKVDWHQPWGHWFDPPSLLMRHGKWELSIPEDMMQSSSASHSHANTNANKVQAFDSLDAIFDFDARQADAARYEEHIQSTLTTLVKHQGKRFGALIMEPLLMGAGGMIFVDPLFQRTLITTIRSNPDLIGTPVAVDESSSSPNSSDSNCNWSGLPLIADEVFTGLYRLGRASSSSFLSTPPEIEDSSTQPPSAGVSAQQPRLSTPIAPDISVHAKLLTAGLLPLALTAASESIFQTFLSDAKSDALLHGHSYTAHPIGCMVGNKALDEYRRMDSKGSWDEFKKPWTTASTSQSITPTSSSTTSPQMQTTPVYSFFPPSVLEKLSHHPKLRGCFALGTVLVLKVASEGSGYNSSATASLQALLLTLLDSEGCGVHSRVLGDVIYFMTSLTTTPEQVERLSKTLLQALDQQ</sequence>
<protein>
    <recommendedName>
        <fullName evidence="7">Dethiobiotin synthase</fullName>
    </recommendedName>
</protein>
<dbReference type="GO" id="GO:0000287">
    <property type="term" value="F:magnesium ion binding"/>
    <property type="evidence" value="ECO:0007669"/>
    <property type="project" value="InterPro"/>
</dbReference>
<dbReference type="EMBL" id="JAXLQG010000003">
    <property type="protein sequence ID" value="KAK5542434.1"/>
    <property type="molecule type" value="Genomic_DNA"/>
</dbReference>
<dbReference type="InterPro" id="IPR015422">
    <property type="entry name" value="PyrdxlP-dep_Trfase_small"/>
</dbReference>
<dbReference type="GO" id="GO:0005739">
    <property type="term" value="C:mitochondrion"/>
    <property type="evidence" value="ECO:0007669"/>
    <property type="project" value="TreeGrafter"/>
</dbReference>
<organism evidence="5 6">
    <name type="scientific">Vermiconidia calcicola</name>
    <dbReference type="NCBI Taxonomy" id="1690605"/>
    <lineage>
        <taxon>Eukaryota</taxon>
        <taxon>Fungi</taxon>
        <taxon>Dikarya</taxon>
        <taxon>Ascomycota</taxon>
        <taxon>Pezizomycotina</taxon>
        <taxon>Dothideomycetes</taxon>
        <taxon>Dothideomycetidae</taxon>
        <taxon>Mycosphaerellales</taxon>
        <taxon>Extremaceae</taxon>
        <taxon>Vermiconidia</taxon>
    </lineage>
</organism>
<feature type="region of interest" description="Disordered" evidence="4">
    <location>
        <begin position="632"/>
        <end position="658"/>
    </location>
</feature>
<keyword evidence="3" id="KW-0663">Pyridoxal phosphate</keyword>
<evidence type="ECO:0000313" key="6">
    <source>
        <dbReference type="Proteomes" id="UP001345827"/>
    </source>
</evidence>
<dbReference type="InterPro" id="IPR005814">
    <property type="entry name" value="Aminotrans_3"/>
</dbReference>
<dbReference type="GO" id="GO:0009102">
    <property type="term" value="P:biotin biosynthetic process"/>
    <property type="evidence" value="ECO:0007669"/>
    <property type="project" value="InterPro"/>
</dbReference>
<dbReference type="GO" id="GO:0004141">
    <property type="term" value="F:dethiobiotin synthase activity"/>
    <property type="evidence" value="ECO:0007669"/>
    <property type="project" value="InterPro"/>
</dbReference>
<dbReference type="InterPro" id="IPR027417">
    <property type="entry name" value="P-loop_NTPase"/>
</dbReference>
<dbReference type="GO" id="GO:0030170">
    <property type="term" value="F:pyridoxal phosphate binding"/>
    <property type="evidence" value="ECO:0007669"/>
    <property type="project" value="InterPro"/>
</dbReference>
<dbReference type="InterPro" id="IPR004472">
    <property type="entry name" value="DTB_synth_BioD"/>
</dbReference>
<comment type="caution">
    <text evidence="5">The sequence shown here is derived from an EMBL/GenBank/DDBJ whole genome shotgun (WGS) entry which is preliminary data.</text>
</comment>
<dbReference type="Pfam" id="PF00202">
    <property type="entry name" value="Aminotran_3"/>
    <property type="match status" value="1"/>
</dbReference>
<evidence type="ECO:0008006" key="7">
    <source>
        <dbReference type="Google" id="ProtNLM"/>
    </source>
</evidence>
<dbReference type="SUPFAM" id="SSF53383">
    <property type="entry name" value="PLP-dependent transferases"/>
    <property type="match status" value="1"/>
</dbReference>
<dbReference type="SUPFAM" id="SSF52540">
    <property type="entry name" value="P-loop containing nucleoside triphosphate hydrolases"/>
    <property type="match status" value="1"/>
</dbReference>
<evidence type="ECO:0000256" key="3">
    <source>
        <dbReference type="ARBA" id="ARBA00022898"/>
    </source>
</evidence>
<reference evidence="5 6" key="1">
    <citation type="submission" date="2023-06" db="EMBL/GenBank/DDBJ databases">
        <title>Black Yeasts Isolated from many extreme environments.</title>
        <authorList>
            <person name="Coleine C."/>
            <person name="Stajich J.E."/>
            <person name="Selbmann L."/>
        </authorList>
    </citation>
    <scope>NUCLEOTIDE SEQUENCE [LARGE SCALE GENOMIC DNA]</scope>
    <source>
        <strain evidence="5 6">CCFEE 5887</strain>
    </source>
</reference>
<feature type="region of interest" description="Disordered" evidence="4">
    <location>
        <begin position="293"/>
        <end position="316"/>
    </location>
</feature>
<dbReference type="GO" id="GO:0004015">
    <property type="term" value="F:adenosylmethionine-8-amino-7-oxononanoate transaminase activity"/>
    <property type="evidence" value="ECO:0007669"/>
    <property type="project" value="TreeGrafter"/>
</dbReference>
<feature type="compositionally biased region" description="Polar residues" evidence="4">
    <location>
        <begin position="643"/>
        <end position="658"/>
    </location>
</feature>
<evidence type="ECO:0000313" key="5">
    <source>
        <dbReference type="EMBL" id="KAK5542434.1"/>
    </source>
</evidence>
<dbReference type="CDD" id="cd03109">
    <property type="entry name" value="DTBS"/>
    <property type="match status" value="1"/>
</dbReference>
<keyword evidence="2" id="KW-0808">Transferase</keyword>
<dbReference type="InterPro" id="IPR015421">
    <property type="entry name" value="PyrdxlP-dep_Trfase_major"/>
</dbReference>
<evidence type="ECO:0000256" key="1">
    <source>
        <dbReference type="ARBA" id="ARBA00022576"/>
    </source>
</evidence>
<evidence type="ECO:0000256" key="4">
    <source>
        <dbReference type="SAM" id="MobiDB-lite"/>
    </source>
</evidence>
<dbReference type="Gene3D" id="3.90.1150.10">
    <property type="entry name" value="Aspartate Aminotransferase, domain 1"/>
    <property type="match status" value="1"/>
</dbReference>
<dbReference type="AlphaFoldDB" id="A0AAV9QIN2"/>
<gene>
    <name evidence="5" type="ORF">LTR25_002319</name>
</gene>